<dbReference type="InterPro" id="IPR007848">
    <property type="entry name" value="Small_mtfrase_dom"/>
</dbReference>
<dbReference type="Pfam" id="PF05175">
    <property type="entry name" value="MTS"/>
    <property type="match status" value="1"/>
</dbReference>
<evidence type="ECO:0000256" key="5">
    <source>
        <dbReference type="HAMAP-Rule" id="MF_02126"/>
    </source>
</evidence>
<dbReference type="PANTHER" id="PTHR18895">
    <property type="entry name" value="HEMK METHYLTRANSFERASE"/>
    <property type="match status" value="1"/>
</dbReference>
<comment type="function">
    <text evidence="5">Methylates the class 1 translation termination release factors RF1/PrfA and RF2/PrfB on the glutamine residue of the universally conserved GGQ motif.</text>
</comment>
<dbReference type="InterPro" id="IPR029063">
    <property type="entry name" value="SAM-dependent_MTases_sf"/>
</dbReference>
<dbReference type="GO" id="GO:0003676">
    <property type="term" value="F:nucleic acid binding"/>
    <property type="evidence" value="ECO:0007669"/>
    <property type="project" value="InterPro"/>
</dbReference>
<keyword evidence="2 5" id="KW-0808">Transferase</keyword>
<proteinExistence type="inferred from homology"/>
<dbReference type="InterPro" id="IPR002052">
    <property type="entry name" value="DNA_methylase_N6_adenine_CS"/>
</dbReference>
<comment type="similarity">
    <text evidence="5">Belongs to the protein N5-glutamine methyltransferase family. PrmC subfamily.</text>
</comment>
<evidence type="ECO:0000259" key="8">
    <source>
        <dbReference type="Pfam" id="PF17827"/>
    </source>
</evidence>
<feature type="region of interest" description="Disordered" evidence="6">
    <location>
        <begin position="296"/>
        <end position="330"/>
    </location>
</feature>
<dbReference type="PANTHER" id="PTHR18895:SF74">
    <property type="entry name" value="MTRF1L RELEASE FACTOR GLUTAMINE METHYLTRANSFERASE"/>
    <property type="match status" value="1"/>
</dbReference>
<gene>
    <name evidence="5" type="primary">prmC</name>
    <name evidence="9" type="ORF">SAMN05444695_10915</name>
</gene>
<dbReference type="HAMAP" id="MF_02126">
    <property type="entry name" value="RF_methyltr_PrmC"/>
    <property type="match status" value="1"/>
</dbReference>
<protein>
    <recommendedName>
        <fullName evidence="5">Release factor glutamine methyltransferase</fullName>
        <shortName evidence="5">RF MTase</shortName>
        <ecNumber evidence="5">2.1.1.297</ecNumber>
    </recommendedName>
    <alternativeName>
        <fullName evidence="5">N5-glutamine methyltransferase PrmC</fullName>
    </alternativeName>
    <alternativeName>
        <fullName evidence="5">Protein-(glutamine-N5) MTase PrmC</fullName>
    </alternativeName>
    <alternativeName>
        <fullName evidence="5">Protein-glutamine N-methyltransferase PrmC</fullName>
    </alternativeName>
</protein>
<accession>A0A1G8LUM6</accession>
<feature type="domain" description="Methyltransferase small" evidence="7">
    <location>
        <begin position="118"/>
        <end position="202"/>
    </location>
</feature>
<dbReference type="OrthoDB" id="9800643at2"/>
<name>A0A1G8LUM6_9NOCA</name>
<evidence type="ECO:0000256" key="6">
    <source>
        <dbReference type="SAM" id="MobiDB-lite"/>
    </source>
</evidence>
<dbReference type="EMBL" id="FNDN01000009">
    <property type="protein sequence ID" value="SDI59399.1"/>
    <property type="molecule type" value="Genomic_DNA"/>
</dbReference>
<keyword evidence="10" id="KW-1185">Reference proteome</keyword>
<dbReference type="InterPro" id="IPR050320">
    <property type="entry name" value="N5-glutamine_MTase"/>
</dbReference>
<evidence type="ECO:0000313" key="9">
    <source>
        <dbReference type="EMBL" id="SDI59399.1"/>
    </source>
</evidence>
<keyword evidence="3 5" id="KW-0949">S-adenosyl-L-methionine</keyword>
<feature type="compositionally biased region" description="Basic and acidic residues" evidence="6">
    <location>
        <begin position="320"/>
        <end position="330"/>
    </location>
</feature>
<dbReference type="SUPFAM" id="SSF53335">
    <property type="entry name" value="S-adenosyl-L-methionine-dependent methyltransferases"/>
    <property type="match status" value="1"/>
</dbReference>
<dbReference type="InterPro" id="IPR019874">
    <property type="entry name" value="RF_methyltr_PrmC"/>
</dbReference>
<keyword evidence="1 5" id="KW-0489">Methyltransferase</keyword>
<dbReference type="InterPro" id="IPR004556">
    <property type="entry name" value="HemK-like"/>
</dbReference>
<dbReference type="Gene3D" id="1.10.8.10">
    <property type="entry name" value="DNA helicase RuvA subunit, C-terminal domain"/>
    <property type="match status" value="1"/>
</dbReference>
<feature type="compositionally biased region" description="Basic and acidic residues" evidence="6">
    <location>
        <begin position="296"/>
        <end position="311"/>
    </location>
</feature>
<evidence type="ECO:0000256" key="1">
    <source>
        <dbReference type="ARBA" id="ARBA00022603"/>
    </source>
</evidence>
<feature type="binding site" evidence="5">
    <location>
        <position position="146"/>
    </location>
    <ligand>
        <name>S-adenosyl-L-methionine</name>
        <dbReference type="ChEBI" id="CHEBI:59789"/>
    </ligand>
</feature>
<feature type="binding site" evidence="5">
    <location>
        <begin position="196"/>
        <end position="199"/>
    </location>
    <ligand>
        <name>substrate</name>
    </ligand>
</feature>
<evidence type="ECO:0000313" key="10">
    <source>
        <dbReference type="Proteomes" id="UP000183263"/>
    </source>
</evidence>
<dbReference type="Proteomes" id="UP000183263">
    <property type="component" value="Unassembled WGS sequence"/>
</dbReference>
<dbReference type="NCBIfam" id="TIGR00536">
    <property type="entry name" value="hemK_fam"/>
    <property type="match status" value="1"/>
</dbReference>
<evidence type="ECO:0000256" key="2">
    <source>
        <dbReference type="ARBA" id="ARBA00022679"/>
    </source>
</evidence>
<dbReference type="GO" id="GO:0032259">
    <property type="term" value="P:methylation"/>
    <property type="evidence" value="ECO:0007669"/>
    <property type="project" value="UniProtKB-KW"/>
</dbReference>
<dbReference type="PROSITE" id="PS00092">
    <property type="entry name" value="N6_MTASE"/>
    <property type="match status" value="1"/>
</dbReference>
<sequence length="330" mass="35135">MTRQPLRLALAEATAQLEAAGVGSPRVDAELIAAHLLGVERTRLGLVPLVDAAVAQQLTELVAQRARRIPLQHLLGTAAMGNIDLEVGPGVFVPRPETELLLGWALAFLEGTAGRPPVVLDLCTGSGALALAIAHARPDAEVHAVEIDPSALAWARRNAAAREQDGDTPIALHQGDVTDRALLSRLDGTVDLVVANPPYVPEDAVLEPEVADHDPHLALFAGTDGLSVIKPMVSNVARWLRIGGAVGVEHDDSNGAEVAALFAGRRVFGDVVEHPDLAGRPRFVVAHRVATEVEAERIAAAKERQERRRSSPPEPPPEDPSEHRSERMTP</sequence>
<feature type="binding site" evidence="5">
    <location>
        <position position="196"/>
    </location>
    <ligand>
        <name>S-adenosyl-L-methionine</name>
        <dbReference type="ChEBI" id="CHEBI:59789"/>
    </ligand>
</feature>
<dbReference type="NCBIfam" id="TIGR03534">
    <property type="entry name" value="RF_mod_PrmC"/>
    <property type="match status" value="1"/>
</dbReference>
<dbReference type="GO" id="GO:0102559">
    <property type="term" value="F:peptide chain release factor N(5)-glutamine methyltransferase activity"/>
    <property type="evidence" value="ECO:0007669"/>
    <property type="project" value="UniProtKB-EC"/>
</dbReference>
<evidence type="ECO:0000256" key="3">
    <source>
        <dbReference type="ARBA" id="ARBA00022691"/>
    </source>
</evidence>
<dbReference type="CDD" id="cd02440">
    <property type="entry name" value="AdoMet_MTases"/>
    <property type="match status" value="1"/>
</dbReference>
<dbReference type="RefSeq" id="WP_083343167.1">
    <property type="nucleotide sequence ID" value="NZ_CP048813.1"/>
</dbReference>
<dbReference type="EC" id="2.1.1.297" evidence="5"/>
<evidence type="ECO:0000256" key="4">
    <source>
        <dbReference type="ARBA" id="ARBA00048391"/>
    </source>
</evidence>
<evidence type="ECO:0000259" key="7">
    <source>
        <dbReference type="Pfam" id="PF05175"/>
    </source>
</evidence>
<dbReference type="InterPro" id="IPR040758">
    <property type="entry name" value="PrmC_N"/>
</dbReference>
<dbReference type="Gene3D" id="3.40.50.150">
    <property type="entry name" value="Vaccinia Virus protein VP39"/>
    <property type="match status" value="1"/>
</dbReference>
<reference evidence="9 10" key="1">
    <citation type="submission" date="2016-10" db="EMBL/GenBank/DDBJ databases">
        <authorList>
            <person name="de Groot N.N."/>
        </authorList>
    </citation>
    <scope>NUCLEOTIDE SEQUENCE [LARGE SCALE GENOMIC DNA]</scope>
    <source>
        <strain evidence="9 10">DSM 44892</strain>
    </source>
</reference>
<dbReference type="AlphaFoldDB" id="A0A1G8LUM6"/>
<dbReference type="Pfam" id="PF17827">
    <property type="entry name" value="PrmC_N"/>
    <property type="match status" value="1"/>
</dbReference>
<comment type="caution">
    <text evidence="5">Lacks conserved residue(s) required for the propagation of feature annotation.</text>
</comment>
<comment type="catalytic activity">
    <reaction evidence="4 5">
        <text>L-glutaminyl-[peptide chain release factor] + S-adenosyl-L-methionine = N(5)-methyl-L-glutaminyl-[peptide chain release factor] + S-adenosyl-L-homocysteine + H(+)</text>
        <dbReference type="Rhea" id="RHEA:42896"/>
        <dbReference type="Rhea" id="RHEA-COMP:10271"/>
        <dbReference type="Rhea" id="RHEA-COMP:10272"/>
        <dbReference type="ChEBI" id="CHEBI:15378"/>
        <dbReference type="ChEBI" id="CHEBI:30011"/>
        <dbReference type="ChEBI" id="CHEBI:57856"/>
        <dbReference type="ChEBI" id="CHEBI:59789"/>
        <dbReference type="ChEBI" id="CHEBI:61891"/>
        <dbReference type="EC" id="2.1.1.297"/>
    </reaction>
</comment>
<organism evidence="9 10">
    <name type="scientific">Rhodococcus triatomae</name>
    <dbReference type="NCBI Taxonomy" id="300028"/>
    <lineage>
        <taxon>Bacteria</taxon>
        <taxon>Bacillati</taxon>
        <taxon>Actinomycetota</taxon>
        <taxon>Actinomycetes</taxon>
        <taxon>Mycobacteriales</taxon>
        <taxon>Nocardiaceae</taxon>
        <taxon>Rhodococcus</taxon>
    </lineage>
</organism>
<feature type="domain" description="Release factor glutamine methyltransferase N-terminal" evidence="8">
    <location>
        <begin position="9"/>
        <end position="76"/>
    </location>
</feature>